<evidence type="ECO:0000256" key="1">
    <source>
        <dbReference type="SAM" id="Phobius"/>
    </source>
</evidence>
<comment type="caution">
    <text evidence="2">The sequence shown here is derived from an EMBL/GenBank/DDBJ whole genome shotgun (WGS) entry which is preliminary data.</text>
</comment>
<dbReference type="RefSeq" id="WP_096005255.1">
    <property type="nucleotide sequence ID" value="NZ_NTMR01000016.1"/>
</dbReference>
<dbReference type="Proteomes" id="UP000242313">
    <property type="component" value="Unassembled WGS sequence"/>
</dbReference>
<proteinExistence type="predicted"/>
<feature type="transmembrane region" description="Helical" evidence="1">
    <location>
        <begin position="20"/>
        <end position="40"/>
    </location>
</feature>
<reference evidence="2 3" key="1">
    <citation type="submission" date="2017-09" db="EMBL/GenBank/DDBJ databases">
        <title>Pseudomonas abyssi sp. nov. isolated from Abyssopelagic Water.</title>
        <authorList>
            <person name="Wei Y."/>
        </authorList>
    </citation>
    <scope>NUCLEOTIDE SEQUENCE [LARGE SCALE GENOMIC DNA]</scope>
    <source>
        <strain evidence="2 3">MT5</strain>
    </source>
</reference>
<evidence type="ECO:0000313" key="2">
    <source>
        <dbReference type="EMBL" id="PBK03778.1"/>
    </source>
</evidence>
<name>A0A2A3MG41_9PSED</name>
<keyword evidence="1" id="KW-0812">Transmembrane</keyword>
<keyword evidence="1" id="KW-1133">Transmembrane helix</keyword>
<accession>A0A2A3MG41</accession>
<evidence type="ECO:0008006" key="4">
    <source>
        <dbReference type="Google" id="ProtNLM"/>
    </source>
</evidence>
<dbReference type="AlphaFoldDB" id="A0A2A3MG41"/>
<gene>
    <name evidence="2" type="ORF">CNQ84_12850</name>
</gene>
<organism evidence="2 3">
    <name type="scientific">Pseudomonas abyssi</name>
    <dbReference type="NCBI Taxonomy" id="170540"/>
    <lineage>
        <taxon>Bacteria</taxon>
        <taxon>Pseudomonadati</taxon>
        <taxon>Pseudomonadota</taxon>
        <taxon>Gammaproteobacteria</taxon>
        <taxon>Pseudomonadales</taxon>
        <taxon>Pseudomonadaceae</taxon>
        <taxon>Pseudomonas</taxon>
    </lineage>
</organism>
<sequence>MMSLTESEQRPSRPRGQLKLLAIIGVVVGPIALAALMAQLDIGMPKGHANKSALVEPAIQTSDWQLAVEPVGYGAPWRLLVTHTGACERQCMALVHEARQINVAVGREAERVTHVLASPVALRADEVAALEAQFPRLERTTFDSNAYLHSLQTQPDSWLIGPQLWLVDPLGRVVLHHSASQPGKNLLDDLKRLLKLSKVG</sequence>
<keyword evidence="1" id="KW-0472">Membrane</keyword>
<dbReference type="EMBL" id="NTMR01000016">
    <property type="protein sequence ID" value="PBK03778.1"/>
    <property type="molecule type" value="Genomic_DNA"/>
</dbReference>
<keyword evidence="3" id="KW-1185">Reference proteome</keyword>
<evidence type="ECO:0000313" key="3">
    <source>
        <dbReference type="Proteomes" id="UP000242313"/>
    </source>
</evidence>
<protein>
    <recommendedName>
        <fullName evidence="4">Cytochrome oxidase assembly protein</fullName>
    </recommendedName>
</protein>